<dbReference type="PANTHER" id="PTHR34061">
    <property type="entry name" value="PROTEIN, PUTATIVE-RELATED"/>
    <property type="match status" value="1"/>
</dbReference>
<dbReference type="Proteomes" id="UP000636709">
    <property type="component" value="Unassembled WGS sequence"/>
</dbReference>
<reference evidence="2" key="1">
    <citation type="submission" date="2020-07" db="EMBL/GenBank/DDBJ databases">
        <title>Genome sequence and genetic diversity analysis of an under-domesticated orphan crop, white fonio (Digitaria exilis).</title>
        <authorList>
            <person name="Bennetzen J.L."/>
            <person name="Chen S."/>
            <person name="Ma X."/>
            <person name="Wang X."/>
            <person name="Yssel A.E.J."/>
            <person name="Chaluvadi S.R."/>
            <person name="Johnson M."/>
            <person name="Gangashetty P."/>
            <person name="Hamidou F."/>
            <person name="Sanogo M.D."/>
            <person name="Zwaenepoel A."/>
            <person name="Wallace J."/>
            <person name="Van De Peer Y."/>
            <person name="Van Deynze A."/>
        </authorList>
    </citation>
    <scope>NUCLEOTIDE SEQUENCE</scope>
    <source>
        <tissue evidence="2">Leaves</tissue>
    </source>
</reference>
<evidence type="ECO:0000313" key="3">
    <source>
        <dbReference type="Proteomes" id="UP000636709"/>
    </source>
</evidence>
<dbReference type="EMBL" id="JACEFO010001785">
    <property type="protein sequence ID" value="KAF8702452.1"/>
    <property type="molecule type" value="Genomic_DNA"/>
</dbReference>
<feature type="compositionally biased region" description="Polar residues" evidence="1">
    <location>
        <begin position="1"/>
        <end position="10"/>
    </location>
</feature>
<keyword evidence="3" id="KW-1185">Reference proteome</keyword>
<dbReference type="OrthoDB" id="690966at2759"/>
<proteinExistence type="predicted"/>
<sequence>MRRWSSFKQQPASKPPHSAAHAEKQLPLTMATTLTSSSSSSSSPRCVPFAFRRGGERRSRGLPPPLAAASRPSAGCGRPLCRAAEVVGGGIRGAFFASLDGCSCVEVRTKHDDSFRMLDADADDPEAITPLIMRGGAPSSGDDDSTAAAAAAGGHGRRRRKLGSKQRRRGGLGCCDANSTNTVN</sequence>
<gene>
    <name evidence="2" type="ORF">HU200_032829</name>
</gene>
<evidence type="ECO:0000256" key="1">
    <source>
        <dbReference type="SAM" id="MobiDB-lite"/>
    </source>
</evidence>
<accession>A0A835EQ40</accession>
<dbReference type="AlphaFoldDB" id="A0A835EQ40"/>
<feature type="region of interest" description="Disordered" evidence="1">
    <location>
        <begin position="135"/>
        <end position="184"/>
    </location>
</feature>
<feature type="compositionally biased region" description="Basic residues" evidence="1">
    <location>
        <begin position="155"/>
        <end position="170"/>
    </location>
</feature>
<protein>
    <submittedName>
        <fullName evidence="2">Uncharacterized protein</fullName>
    </submittedName>
</protein>
<comment type="caution">
    <text evidence="2">The sequence shown here is derived from an EMBL/GenBank/DDBJ whole genome shotgun (WGS) entry which is preliminary data.</text>
</comment>
<name>A0A835EQ40_9POAL</name>
<evidence type="ECO:0000313" key="2">
    <source>
        <dbReference type="EMBL" id="KAF8702452.1"/>
    </source>
</evidence>
<dbReference type="PANTHER" id="PTHR34061:SF15">
    <property type="entry name" value="EXPRESSED PROTEIN"/>
    <property type="match status" value="1"/>
</dbReference>
<organism evidence="2 3">
    <name type="scientific">Digitaria exilis</name>
    <dbReference type="NCBI Taxonomy" id="1010633"/>
    <lineage>
        <taxon>Eukaryota</taxon>
        <taxon>Viridiplantae</taxon>
        <taxon>Streptophyta</taxon>
        <taxon>Embryophyta</taxon>
        <taxon>Tracheophyta</taxon>
        <taxon>Spermatophyta</taxon>
        <taxon>Magnoliopsida</taxon>
        <taxon>Liliopsida</taxon>
        <taxon>Poales</taxon>
        <taxon>Poaceae</taxon>
        <taxon>PACMAD clade</taxon>
        <taxon>Panicoideae</taxon>
        <taxon>Panicodae</taxon>
        <taxon>Paniceae</taxon>
        <taxon>Anthephorinae</taxon>
        <taxon>Digitaria</taxon>
    </lineage>
</organism>
<feature type="compositionally biased region" description="Low complexity" evidence="1">
    <location>
        <begin position="135"/>
        <end position="152"/>
    </location>
</feature>
<feature type="region of interest" description="Disordered" evidence="1">
    <location>
        <begin position="1"/>
        <end position="75"/>
    </location>
</feature>